<comment type="subcellular location">
    <subcellularLocation>
        <location evidence="1">Membrane</location>
    </subcellularLocation>
</comment>
<feature type="compositionally biased region" description="Pro residues" evidence="5">
    <location>
        <begin position="498"/>
        <end position="508"/>
    </location>
</feature>
<dbReference type="PANTHER" id="PTHR13806:SF46">
    <property type="entry name" value="FLOTILLIN-1-RELATED"/>
    <property type="match status" value="1"/>
</dbReference>
<reference evidence="8" key="1">
    <citation type="submission" date="2021-01" db="EMBL/GenBank/DDBJ databases">
        <title>Whole genome shotgun sequence of Planotetraspora silvatica NBRC 100141.</title>
        <authorList>
            <person name="Komaki H."/>
            <person name="Tamura T."/>
        </authorList>
    </citation>
    <scope>NUCLEOTIDE SEQUENCE</scope>
    <source>
        <strain evidence="8">NBRC 100141</strain>
    </source>
</reference>
<comment type="similarity">
    <text evidence="2">Belongs to the band 7/mec-2 family. Flotillin subfamily.</text>
</comment>
<dbReference type="SUPFAM" id="SSF117892">
    <property type="entry name" value="Band 7/SPFH domain"/>
    <property type="match status" value="1"/>
</dbReference>
<dbReference type="CDD" id="cd03399">
    <property type="entry name" value="SPFH_flotillin"/>
    <property type="match status" value="1"/>
</dbReference>
<dbReference type="InterPro" id="IPR036013">
    <property type="entry name" value="Band_7/SPFH_dom_sf"/>
</dbReference>
<keyword evidence="6" id="KW-0812">Transmembrane</keyword>
<evidence type="ECO:0000313" key="9">
    <source>
        <dbReference type="Proteomes" id="UP000644610"/>
    </source>
</evidence>
<dbReference type="InterPro" id="IPR031905">
    <property type="entry name" value="Flotillin_C"/>
</dbReference>
<evidence type="ECO:0000259" key="7">
    <source>
        <dbReference type="SMART" id="SM00244"/>
    </source>
</evidence>
<feature type="transmembrane region" description="Helical" evidence="6">
    <location>
        <begin position="6"/>
        <end position="27"/>
    </location>
</feature>
<evidence type="ECO:0000256" key="6">
    <source>
        <dbReference type="SAM" id="Phobius"/>
    </source>
</evidence>
<sequence>MPTEIAVLGGAIIVALVVIVLLFKAVWRVAEPNEAMIISGLGARSRNDLADSLGFKIVTGKGTAVLPGFQTSRRLRLDSRAANLQVSCVTQQGIPVHVRGVVIYKVGDDFASIANSARRFLDQQDSMNGAIHELFTGHLRSIIGNLTVEDLILNRERLTSEVRSSAADEMSKLGLVVDSLQIQEIDDETGYIVNLGKPHAAKIAASARIAEAQRDQEATEAEQIAAAKKAAAIRESQIQQAGYQADVDQAAAKSRQAGPLSEATARQEVVVQETRAAELEAQLAEQRLQSQVRKPADAKAYETVTLSQAERDARIAQAEAEARETELRAVAQASQVKQAAAAEAESVRLRGEAAAAATKATGVGEAEAAKARGLAEAEAAKARGLAEAEAAKARGLADAEAAKARGLAEATAIRARSEALAENQEAVIAQQLAENWPQIVEAGSKAFGNVDHMVVLNGAQGIEEMLAKALTLGGTGLGLARSLLAKQGPAGANGSEPPVAPITPDPRA</sequence>
<evidence type="ECO:0000256" key="3">
    <source>
        <dbReference type="ARBA" id="ARBA00023136"/>
    </source>
</evidence>
<dbReference type="InterPro" id="IPR027705">
    <property type="entry name" value="Flotillin_fam"/>
</dbReference>
<evidence type="ECO:0000256" key="4">
    <source>
        <dbReference type="SAM" id="Coils"/>
    </source>
</evidence>
<keyword evidence="4" id="KW-0175">Coiled coil</keyword>
<feature type="region of interest" description="Disordered" evidence="5">
    <location>
        <begin position="487"/>
        <end position="508"/>
    </location>
</feature>
<dbReference type="SMART" id="SM00244">
    <property type="entry name" value="PHB"/>
    <property type="match status" value="1"/>
</dbReference>
<evidence type="ECO:0000256" key="5">
    <source>
        <dbReference type="SAM" id="MobiDB-lite"/>
    </source>
</evidence>
<dbReference type="GO" id="GO:0005886">
    <property type="term" value="C:plasma membrane"/>
    <property type="evidence" value="ECO:0007669"/>
    <property type="project" value="TreeGrafter"/>
</dbReference>
<dbReference type="PANTHER" id="PTHR13806">
    <property type="entry name" value="FLOTILLIN-RELATED"/>
    <property type="match status" value="1"/>
</dbReference>
<dbReference type="Pfam" id="PF15975">
    <property type="entry name" value="Flot"/>
    <property type="match status" value="1"/>
</dbReference>
<evidence type="ECO:0000313" key="8">
    <source>
        <dbReference type="EMBL" id="GII44658.1"/>
    </source>
</evidence>
<protein>
    <submittedName>
        <fullName evidence="8">Flotillin family protein</fullName>
    </submittedName>
</protein>
<feature type="domain" description="Band 7" evidence="7">
    <location>
        <begin position="25"/>
        <end position="199"/>
    </location>
</feature>
<dbReference type="Proteomes" id="UP000644610">
    <property type="component" value="Unassembled WGS sequence"/>
</dbReference>
<name>A0A8J3XQ52_9ACTN</name>
<dbReference type="AlphaFoldDB" id="A0A8J3XQ52"/>
<accession>A0A8J3XQ52</accession>
<organism evidence="8 9">
    <name type="scientific">Planotetraspora silvatica</name>
    <dbReference type="NCBI Taxonomy" id="234614"/>
    <lineage>
        <taxon>Bacteria</taxon>
        <taxon>Bacillati</taxon>
        <taxon>Actinomycetota</taxon>
        <taxon>Actinomycetes</taxon>
        <taxon>Streptosporangiales</taxon>
        <taxon>Streptosporangiaceae</taxon>
        <taxon>Planotetraspora</taxon>
    </lineage>
</organism>
<evidence type="ECO:0000256" key="2">
    <source>
        <dbReference type="ARBA" id="ARBA00007161"/>
    </source>
</evidence>
<dbReference type="GO" id="GO:0002020">
    <property type="term" value="F:protease binding"/>
    <property type="evidence" value="ECO:0007669"/>
    <property type="project" value="TreeGrafter"/>
</dbReference>
<dbReference type="Gene3D" id="3.30.479.30">
    <property type="entry name" value="Band 7 domain"/>
    <property type="match status" value="1"/>
</dbReference>
<comment type="caution">
    <text evidence="8">The sequence shown here is derived from an EMBL/GenBank/DDBJ whole genome shotgun (WGS) entry which is preliminary data.</text>
</comment>
<dbReference type="EMBL" id="BOOQ01000003">
    <property type="protein sequence ID" value="GII44658.1"/>
    <property type="molecule type" value="Genomic_DNA"/>
</dbReference>
<dbReference type="Pfam" id="PF01145">
    <property type="entry name" value="Band_7"/>
    <property type="match status" value="1"/>
</dbReference>
<keyword evidence="6" id="KW-1133">Transmembrane helix</keyword>
<dbReference type="RefSeq" id="WP_203972282.1">
    <property type="nucleotide sequence ID" value="NZ_BAAAKY010000004.1"/>
</dbReference>
<feature type="coiled-coil region" evidence="4">
    <location>
        <begin position="262"/>
        <end position="335"/>
    </location>
</feature>
<dbReference type="GO" id="GO:0072659">
    <property type="term" value="P:protein localization to plasma membrane"/>
    <property type="evidence" value="ECO:0007669"/>
    <property type="project" value="TreeGrafter"/>
</dbReference>
<dbReference type="InterPro" id="IPR001107">
    <property type="entry name" value="Band_7"/>
</dbReference>
<keyword evidence="9" id="KW-1185">Reference proteome</keyword>
<proteinExistence type="inferred from homology"/>
<keyword evidence="3 6" id="KW-0472">Membrane</keyword>
<gene>
    <name evidence="8" type="ORF">Psi02_10820</name>
</gene>
<evidence type="ECO:0000256" key="1">
    <source>
        <dbReference type="ARBA" id="ARBA00004370"/>
    </source>
</evidence>